<comment type="caution">
    <text evidence="1">The sequence shown here is derived from an EMBL/GenBank/DDBJ whole genome shotgun (WGS) entry which is preliminary data.</text>
</comment>
<evidence type="ECO:0000313" key="2">
    <source>
        <dbReference type="Proteomes" id="UP000050416"/>
    </source>
</evidence>
<dbReference type="OrthoDB" id="6388397at2"/>
<organism evidence="1 2">
    <name type="scientific">Marinobacter excellens HL-55</name>
    <dbReference type="NCBI Taxonomy" id="1305731"/>
    <lineage>
        <taxon>Bacteria</taxon>
        <taxon>Pseudomonadati</taxon>
        <taxon>Pseudomonadota</taxon>
        <taxon>Gammaproteobacteria</taxon>
        <taxon>Pseudomonadales</taxon>
        <taxon>Marinobacteraceae</taxon>
        <taxon>Marinobacter</taxon>
    </lineage>
</organism>
<dbReference type="Proteomes" id="UP000050416">
    <property type="component" value="Unassembled WGS sequence"/>
</dbReference>
<dbReference type="PATRIC" id="fig|1305731.5.peg.1518"/>
<name>A0A0N8KLD4_9GAMM</name>
<proteinExistence type="predicted"/>
<gene>
    <name evidence="1" type="ORF">HLUCCX14_00730</name>
</gene>
<accession>A0A0N8KLD4</accession>
<evidence type="ECO:0000313" key="1">
    <source>
        <dbReference type="EMBL" id="KPQ30626.1"/>
    </source>
</evidence>
<dbReference type="EMBL" id="LJZQ01000001">
    <property type="protein sequence ID" value="KPQ30626.1"/>
    <property type="molecule type" value="Genomic_DNA"/>
</dbReference>
<reference evidence="1 2" key="1">
    <citation type="submission" date="2015-09" db="EMBL/GenBank/DDBJ databases">
        <title>Identification and resolution of microdiversity through metagenomic sequencing of parallel consortia.</title>
        <authorList>
            <person name="Nelson W.C."/>
            <person name="Romine M.F."/>
            <person name="Lindemann S.R."/>
        </authorList>
    </citation>
    <scope>NUCLEOTIDE SEQUENCE [LARGE SCALE GENOMIC DNA]</scope>
    <source>
        <strain evidence="1">HL-55</strain>
    </source>
</reference>
<dbReference type="STRING" id="1305731.GCA_000934705_02838"/>
<protein>
    <submittedName>
        <fullName evidence="1">Uncharacterized protein</fullName>
    </submittedName>
</protein>
<dbReference type="AlphaFoldDB" id="A0A0N8KLD4"/>
<sequence>MLTTSEKDALYILIAATLGDDLSIRSRKSQFNNRTFDVVEDMIIANMDCNANLRELIVDLLGGSSMLTRGWLKQILKTSKNKIKEMDLHGYGCLVSTKSRWKSAIVTSVIW</sequence>